<dbReference type="KEGG" id="lsw:GTO87_04505"/>
<keyword evidence="3 5" id="KW-0805">Transcription regulation</keyword>
<keyword evidence="5" id="KW-0694">RNA-binding</keyword>
<gene>
    <name evidence="5 7" type="primary">pyrR</name>
    <name evidence="7" type="ORF">GTO87_04505</name>
</gene>
<sequence>MAKEIIDAMAMKRALTRMTYEIIEKNKGIEDIALVGIKTRGIYLAERIAQRLEQLEDKKVPVGVLDISLYRDDRHDLTTKKDPVVKESQFGFDITDKHVILVDDVLFTGRTVRAALDAIMDQGRPKSINLAVLVDRGHRELPIRADFVGKNVPTSLKEQISVKVEELDGQDGIFLKALKTE</sequence>
<accession>A0A7H9EKY6</accession>
<dbReference type="HAMAP" id="MF_01219">
    <property type="entry name" value="PyrR"/>
    <property type="match status" value="1"/>
</dbReference>
<evidence type="ECO:0000259" key="6">
    <source>
        <dbReference type="Pfam" id="PF00156"/>
    </source>
</evidence>
<dbReference type="RefSeq" id="WP_027826588.1">
    <property type="nucleotide sequence ID" value="NZ_CANCVW010000022.1"/>
</dbReference>
<name>A0A7H9EKY6_9LACO</name>
<dbReference type="AlphaFoldDB" id="A0A7H9EKY6"/>
<protein>
    <recommendedName>
        <fullName evidence="5">Bifunctional protein PyrR</fullName>
    </recommendedName>
    <domain>
        <recommendedName>
            <fullName evidence="5">Pyrimidine operon regulatory protein</fullName>
        </recommendedName>
    </domain>
    <domain>
        <recommendedName>
            <fullName evidence="5">Uracil phosphoribosyltransferase</fullName>
            <shortName evidence="5">UPRTase</shortName>
            <ecNumber evidence="5">2.4.2.9</ecNumber>
        </recommendedName>
    </domain>
</protein>
<dbReference type="InterPro" id="IPR023050">
    <property type="entry name" value="PyrR"/>
</dbReference>
<evidence type="ECO:0000256" key="2">
    <source>
        <dbReference type="ARBA" id="ARBA00022472"/>
    </source>
</evidence>
<reference evidence="7 8" key="1">
    <citation type="submission" date="2020-01" db="EMBL/GenBank/DDBJ databases">
        <title>Complete and circular genome sequences of six lactobacillus isolates from horses.</title>
        <authorList>
            <person name="Hassan H.M."/>
        </authorList>
    </citation>
    <scope>NUCLEOTIDE SEQUENCE [LARGE SCALE GENOMIC DNA]</scope>
    <source>
        <strain evidence="7 8">1A</strain>
    </source>
</reference>
<keyword evidence="5 7" id="KW-0808">Transferase</keyword>
<dbReference type="NCBIfam" id="NF003549">
    <property type="entry name" value="PRK05205.1-5"/>
    <property type="match status" value="1"/>
</dbReference>
<keyword evidence="2 5" id="KW-0806">Transcription termination</keyword>
<comment type="catalytic activity">
    <reaction evidence="5">
        <text>UMP + diphosphate = 5-phospho-alpha-D-ribose 1-diphosphate + uracil</text>
        <dbReference type="Rhea" id="RHEA:13017"/>
        <dbReference type="ChEBI" id="CHEBI:17568"/>
        <dbReference type="ChEBI" id="CHEBI:33019"/>
        <dbReference type="ChEBI" id="CHEBI:57865"/>
        <dbReference type="ChEBI" id="CHEBI:58017"/>
        <dbReference type="EC" id="2.4.2.9"/>
    </reaction>
</comment>
<dbReference type="SUPFAM" id="SSF53271">
    <property type="entry name" value="PRTase-like"/>
    <property type="match status" value="1"/>
</dbReference>
<evidence type="ECO:0000256" key="3">
    <source>
        <dbReference type="ARBA" id="ARBA00023015"/>
    </source>
</evidence>
<organism evidence="7 8">
    <name type="scientific">Ligilactobacillus saerimneri</name>
    <dbReference type="NCBI Taxonomy" id="228229"/>
    <lineage>
        <taxon>Bacteria</taxon>
        <taxon>Bacillati</taxon>
        <taxon>Bacillota</taxon>
        <taxon>Bacilli</taxon>
        <taxon>Lactobacillales</taxon>
        <taxon>Lactobacillaceae</taxon>
        <taxon>Ligilactobacillus</taxon>
    </lineage>
</organism>
<dbReference type="Pfam" id="PF00156">
    <property type="entry name" value="Pribosyltran"/>
    <property type="match status" value="1"/>
</dbReference>
<dbReference type="PANTHER" id="PTHR11608">
    <property type="entry name" value="BIFUNCTIONAL PROTEIN PYRR"/>
    <property type="match status" value="1"/>
</dbReference>
<keyword evidence="5 7" id="KW-0328">Glycosyltransferase</keyword>
<dbReference type="CDD" id="cd06223">
    <property type="entry name" value="PRTases_typeI"/>
    <property type="match status" value="1"/>
</dbReference>
<evidence type="ECO:0000256" key="4">
    <source>
        <dbReference type="ARBA" id="ARBA00023163"/>
    </source>
</evidence>
<dbReference type="InterPro" id="IPR000836">
    <property type="entry name" value="PRTase_dom"/>
</dbReference>
<dbReference type="Gene3D" id="3.40.50.2020">
    <property type="match status" value="1"/>
</dbReference>
<dbReference type="FunFam" id="3.40.50.2020:FF:000020">
    <property type="entry name" value="Bifunctional protein PyrR"/>
    <property type="match status" value="1"/>
</dbReference>
<dbReference type="EC" id="2.4.2.9" evidence="5"/>
<dbReference type="Proteomes" id="UP000510886">
    <property type="component" value="Chromosome"/>
</dbReference>
<comment type="function">
    <text evidence="5">Also displays a weak uracil phosphoribosyltransferase activity which is not physiologically significant.</text>
</comment>
<keyword evidence="4 5" id="KW-0804">Transcription</keyword>
<evidence type="ECO:0000256" key="1">
    <source>
        <dbReference type="ARBA" id="ARBA00005565"/>
    </source>
</evidence>
<feature type="domain" description="Phosphoribosyltransferase" evidence="6">
    <location>
        <begin position="2"/>
        <end position="156"/>
    </location>
</feature>
<dbReference type="PANTHER" id="PTHR11608:SF0">
    <property type="entry name" value="BIFUNCTIONAL PROTEIN PYRR"/>
    <property type="match status" value="1"/>
</dbReference>
<feature type="short sequence motif" description="PRPP-binding" evidence="5">
    <location>
        <begin position="99"/>
        <end position="111"/>
    </location>
</feature>
<dbReference type="InterPro" id="IPR029057">
    <property type="entry name" value="PRTase-like"/>
</dbReference>
<dbReference type="NCBIfam" id="NF003545">
    <property type="entry name" value="PRK05205.1-1"/>
    <property type="match status" value="1"/>
</dbReference>
<evidence type="ECO:0000256" key="5">
    <source>
        <dbReference type="HAMAP-Rule" id="MF_01219"/>
    </source>
</evidence>
<dbReference type="GeneID" id="89599700"/>
<dbReference type="NCBIfam" id="NF003548">
    <property type="entry name" value="PRK05205.1-4"/>
    <property type="match status" value="1"/>
</dbReference>
<dbReference type="GO" id="GO:0004845">
    <property type="term" value="F:uracil phosphoribosyltransferase activity"/>
    <property type="evidence" value="ECO:0007669"/>
    <property type="project" value="UniProtKB-UniRule"/>
</dbReference>
<evidence type="ECO:0000313" key="8">
    <source>
        <dbReference type="Proteomes" id="UP000510886"/>
    </source>
</evidence>
<comment type="function">
    <text evidence="5">Regulates transcriptional attenuation of the pyrimidine nucleotide (pyr) operon by binding in a uridine-dependent manner to specific sites on pyr mRNA. This disrupts an antiterminator hairpin in the RNA and favors formation of a downstream transcription terminator, leading to a reduced expression of downstream genes.</text>
</comment>
<comment type="subunit">
    <text evidence="5">Homodimer and homohexamer; in equilibrium.</text>
</comment>
<dbReference type="GO" id="GO:0003723">
    <property type="term" value="F:RNA binding"/>
    <property type="evidence" value="ECO:0007669"/>
    <property type="project" value="UniProtKB-UniRule"/>
</dbReference>
<dbReference type="InterPro" id="IPR050137">
    <property type="entry name" value="PyrR_bifunctional"/>
</dbReference>
<dbReference type="GO" id="GO:0006353">
    <property type="term" value="P:DNA-templated transcription termination"/>
    <property type="evidence" value="ECO:0007669"/>
    <property type="project" value="UniProtKB-UniRule"/>
</dbReference>
<evidence type="ECO:0000313" key="7">
    <source>
        <dbReference type="EMBL" id="QLL77932.1"/>
    </source>
</evidence>
<dbReference type="EMBL" id="CP047418">
    <property type="protein sequence ID" value="QLL77932.1"/>
    <property type="molecule type" value="Genomic_DNA"/>
</dbReference>
<proteinExistence type="inferred from homology"/>
<comment type="similarity">
    <text evidence="1 5">Belongs to the purine/pyrimidine phosphoribosyltransferase family. PyrR subfamily.</text>
</comment>